<evidence type="ECO:0000313" key="2">
    <source>
        <dbReference type="EMBL" id="KAK8087097.1"/>
    </source>
</evidence>
<proteinExistence type="predicted"/>
<sequence length="125" mass="13668">MPVRIPAARPSEVAAFGFAGVVGFAPFYMMLPGAEERLASQTVKWAPRWERNISYFASPAAKVAQRVEPRVGRTVQRLDDRLPLERVAKGVDRQIKFGIVKANKYTRTTTAAPTAAAATNPVAQL</sequence>
<protein>
    <recommendedName>
        <fullName evidence="4">4-coumarate:coenzyme a ligase</fullName>
    </recommendedName>
</protein>
<keyword evidence="1" id="KW-0812">Transmembrane</keyword>
<dbReference type="RefSeq" id="XP_066721621.1">
    <property type="nucleotide sequence ID" value="XM_066853480.1"/>
</dbReference>
<evidence type="ECO:0008006" key="4">
    <source>
        <dbReference type="Google" id="ProtNLM"/>
    </source>
</evidence>
<feature type="transmembrane region" description="Helical" evidence="1">
    <location>
        <begin position="13"/>
        <end position="31"/>
    </location>
</feature>
<reference evidence="2 3" key="1">
    <citation type="submission" date="2023-01" db="EMBL/GenBank/DDBJ databases">
        <title>Analysis of 21 Apiospora genomes using comparative genomics revels a genus with tremendous synthesis potential of carbohydrate active enzymes and secondary metabolites.</title>
        <authorList>
            <person name="Sorensen T."/>
        </authorList>
    </citation>
    <scope>NUCLEOTIDE SEQUENCE [LARGE SCALE GENOMIC DNA]</scope>
    <source>
        <strain evidence="2 3">CBS 135458</strain>
    </source>
</reference>
<accession>A0ABR1WVB7</accession>
<keyword evidence="1" id="KW-0472">Membrane</keyword>
<dbReference type="GeneID" id="92086543"/>
<keyword evidence="1" id="KW-1133">Transmembrane helix</keyword>
<comment type="caution">
    <text evidence="2">The sequence shown here is derived from an EMBL/GenBank/DDBJ whole genome shotgun (WGS) entry which is preliminary data.</text>
</comment>
<evidence type="ECO:0000313" key="3">
    <source>
        <dbReference type="Proteomes" id="UP001480595"/>
    </source>
</evidence>
<name>A0ABR1WVB7_9PEZI</name>
<dbReference type="EMBL" id="JAQQWL010000002">
    <property type="protein sequence ID" value="KAK8087097.1"/>
    <property type="molecule type" value="Genomic_DNA"/>
</dbReference>
<evidence type="ECO:0000256" key="1">
    <source>
        <dbReference type="SAM" id="Phobius"/>
    </source>
</evidence>
<dbReference type="Proteomes" id="UP001480595">
    <property type="component" value="Unassembled WGS sequence"/>
</dbReference>
<organism evidence="2 3">
    <name type="scientific">Apiospora phragmitis</name>
    <dbReference type="NCBI Taxonomy" id="2905665"/>
    <lineage>
        <taxon>Eukaryota</taxon>
        <taxon>Fungi</taxon>
        <taxon>Dikarya</taxon>
        <taxon>Ascomycota</taxon>
        <taxon>Pezizomycotina</taxon>
        <taxon>Sordariomycetes</taxon>
        <taxon>Xylariomycetidae</taxon>
        <taxon>Amphisphaeriales</taxon>
        <taxon>Apiosporaceae</taxon>
        <taxon>Apiospora</taxon>
    </lineage>
</organism>
<gene>
    <name evidence="2" type="ORF">PG994_002071</name>
</gene>
<keyword evidence="3" id="KW-1185">Reference proteome</keyword>